<dbReference type="AlphaFoldDB" id="A0A1V3SVM4"/>
<organism evidence="1 2">
    <name type="scientific">Leptospirillum ferriphilum</name>
    <dbReference type="NCBI Taxonomy" id="178606"/>
    <lineage>
        <taxon>Bacteria</taxon>
        <taxon>Pseudomonadati</taxon>
        <taxon>Nitrospirota</taxon>
        <taxon>Nitrospiria</taxon>
        <taxon>Nitrospirales</taxon>
        <taxon>Nitrospiraceae</taxon>
        <taxon>Leptospirillum</taxon>
    </lineage>
</organism>
<protein>
    <submittedName>
        <fullName evidence="1">Uncharacterized protein</fullName>
    </submittedName>
</protein>
<evidence type="ECO:0000313" key="1">
    <source>
        <dbReference type="EMBL" id="OOH72788.1"/>
    </source>
</evidence>
<evidence type="ECO:0000313" key="2">
    <source>
        <dbReference type="Proteomes" id="UP000188586"/>
    </source>
</evidence>
<dbReference type="EMBL" id="MPOJ01000010">
    <property type="protein sequence ID" value="OOH72788.1"/>
    <property type="molecule type" value="Genomic_DNA"/>
</dbReference>
<comment type="caution">
    <text evidence="1">The sequence shown here is derived from an EMBL/GenBank/DDBJ whole genome shotgun (WGS) entry which is preliminary data.</text>
</comment>
<accession>A0A1V3SVM4</accession>
<reference evidence="1 2" key="1">
    <citation type="submission" date="2016-11" db="EMBL/GenBank/DDBJ databases">
        <title>Comparative genomics of co-occurring bacteria in distinct bioleaching systems unravels niche-specific adaptation.</title>
        <authorList>
            <person name="Zhang X."/>
            <person name="Liu X."/>
            <person name="Yin H."/>
        </authorList>
    </citation>
    <scope>NUCLEOTIDE SEQUENCE [LARGE SCALE GENOMIC DNA]</scope>
    <source>
        <strain evidence="1 2">DX</strain>
    </source>
</reference>
<sequence length="61" mass="7129">MSRDRRYLHRIKSLFKKPTGRLVLEIVKMKSGDPAFRQYLAESWEIASAPKVQTLPSFGRH</sequence>
<name>A0A1V3SVM4_9BACT</name>
<proteinExistence type="predicted"/>
<dbReference type="Proteomes" id="UP000188586">
    <property type="component" value="Unassembled WGS sequence"/>
</dbReference>
<gene>
    <name evidence="1" type="ORF">BOX24_05210</name>
</gene>